<feature type="non-terminal residue" evidence="2">
    <location>
        <position position="1"/>
    </location>
</feature>
<protein>
    <submittedName>
        <fullName evidence="2">Uncharacterized protein</fullName>
    </submittedName>
</protein>
<accession>A0A699STJ3</accession>
<name>A0A699STJ3_TANCI</name>
<proteinExistence type="predicted"/>
<sequence>LGQLAPAASPRSTIRETHCLQSPESGLRPACRYAASGAAPLAPYRWRHQVPTSDARLAAVAAPGARPSRATEFQASHSSLY</sequence>
<organism evidence="2">
    <name type="scientific">Tanacetum cinerariifolium</name>
    <name type="common">Dalmatian daisy</name>
    <name type="synonym">Chrysanthemum cinerariifolium</name>
    <dbReference type="NCBI Taxonomy" id="118510"/>
    <lineage>
        <taxon>Eukaryota</taxon>
        <taxon>Viridiplantae</taxon>
        <taxon>Streptophyta</taxon>
        <taxon>Embryophyta</taxon>
        <taxon>Tracheophyta</taxon>
        <taxon>Spermatophyta</taxon>
        <taxon>Magnoliopsida</taxon>
        <taxon>eudicotyledons</taxon>
        <taxon>Gunneridae</taxon>
        <taxon>Pentapetalae</taxon>
        <taxon>asterids</taxon>
        <taxon>campanulids</taxon>
        <taxon>Asterales</taxon>
        <taxon>Asteraceae</taxon>
        <taxon>Asteroideae</taxon>
        <taxon>Anthemideae</taxon>
        <taxon>Anthemidinae</taxon>
        <taxon>Tanacetum</taxon>
    </lineage>
</organism>
<dbReference type="EMBL" id="BKCJ011190991">
    <property type="protein sequence ID" value="GFD01382.1"/>
    <property type="molecule type" value="Genomic_DNA"/>
</dbReference>
<comment type="caution">
    <text evidence="2">The sequence shown here is derived from an EMBL/GenBank/DDBJ whole genome shotgun (WGS) entry which is preliminary data.</text>
</comment>
<gene>
    <name evidence="2" type="ORF">Tci_873351</name>
</gene>
<evidence type="ECO:0000256" key="1">
    <source>
        <dbReference type="SAM" id="MobiDB-lite"/>
    </source>
</evidence>
<evidence type="ECO:0000313" key="2">
    <source>
        <dbReference type="EMBL" id="GFD01382.1"/>
    </source>
</evidence>
<feature type="region of interest" description="Disordered" evidence="1">
    <location>
        <begin position="1"/>
        <end position="25"/>
    </location>
</feature>
<dbReference type="AlphaFoldDB" id="A0A699STJ3"/>
<reference evidence="2" key="1">
    <citation type="journal article" date="2019" name="Sci. Rep.">
        <title>Draft genome of Tanacetum cinerariifolium, the natural source of mosquito coil.</title>
        <authorList>
            <person name="Yamashiro T."/>
            <person name="Shiraishi A."/>
            <person name="Satake H."/>
            <person name="Nakayama K."/>
        </authorList>
    </citation>
    <scope>NUCLEOTIDE SEQUENCE</scope>
</reference>